<organism evidence="2 3">
    <name type="scientific">Edaphochlamys debaryana</name>
    <dbReference type="NCBI Taxonomy" id="47281"/>
    <lineage>
        <taxon>Eukaryota</taxon>
        <taxon>Viridiplantae</taxon>
        <taxon>Chlorophyta</taxon>
        <taxon>core chlorophytes</taxon>
        <taxon>Chlorophyceae</taxon>
        <taxon>CS clade</taxon>
        <taxon>Chlamydomonadales</taxon>
        <taxon>Chlamydomonadales incertae sedis</taxon>
        <taxon>Edaphochlamys</taxon>
    </lineage>
</organism>
<accession>A0A835Y1F5</accession>
<evidence type="ECO:0000313" key="3">
    <source>
        <dbReference type="Proteomes" id="UP000612055"/>
    </source>
</evidence>
<sequence length="322" mass="34111">MLITGGSGYLGQFLVHGFAPSHEVHYTFATRKLEKAPAGTVAHEVDLVTGEGLKPVFEQAEFDVVVNCAALSQPGLCESLPERARAINVPSHLLDCLEAQAAATGRAPVLVHISTDQVYDGSRAQWAERDVCAPVNAYGKTKLEAEEHILSRLPAPYPVAILRSSIIYGPPPPEPVPRALFLQFVASAVRGDAPTSFYEDEWRSPVFVEDLRALIAAAAERLLSARDAGGEGLPRRVYNAGGPERLSRVDMARQVADALGCGHGSILAVPSASSTRNVASPADISMDVGAAGAELGWRPSAFREAVRGIFAGEEGSGGQRHG</sequence>
<evidence type="ECO:0000259" key="1">
    <source>
        <dbReference type="Pfam" id="PF04321"/>
    </source>
</evidence>
<feature type="domain" description="RmlD-like substrate binding" evidence="1">
    <location>
        <begin position="2"/>
        <end position="309"/>
    </location>
</feature>
<protein>
    <recommendedName>
        <fullName evidence="1">RmlD-like substrate binding domain-containing protein</fullName>
    </recommendedName>
</protein>
<dbReference type="Proteomes" id="UP000612055">
    <property type="component" value="Unassembled WGS sequence"/>
</dbReference>
<reference evidence="2" key="1">
    <citation type="journal article" date="2020" name="bioRxiv">
        <title>Comparative genomics of Chlamydomonas.</title>
        <authorList>
            <person name="Craig R.J."/>
            <person name="Hasan A.R."/>
            <person name="Ness R.W."/>
            <person name="Keightley P.D."/>
        </authorList>
    </citation>
    <scope>NUCLEOTIDE SEQUENCE</scope>
    <source>
        <strain evidence="2">CCAP 11/70</strain>
    </source>
</reference>
<comment type="caution">
    <text evidence="2">The sequence shown here is derived from an EMBL/GenBank/DDBJ whole genome shotgun (WGS) entry which is preliminary data.</text>
</comment>
<dbReference type="InterPro" id="IPR036291">
    <property type="entry name" value="NAD(P)-bd_dom_sf"/>
</dbReference>
<gene>
    <name evidence="2" type="ORF">HYH03_008343</name>
</gene>
<dbReference type="Pfam" id="PF04321">
    <property type="entry name" value="RmlD_sub_bind"/>
    <property type="match status" value="1"/>
</dbReference>
<evidence type="ECO:0000313" key="2">
    <source>
        <dbReference type="EMBL" id="KAG2493529.1"/>
    </source>
</evidence>
<dbReference type="PANTHER" id="PTHR43242:SF1">
    <property type="entry name" value="NAD(P)-BINDING ROSSMANN-FOLD SUPERFAMILY PROTEIN"/>
    <property type="match status" value="1"/>
</dbReference>
<keyword evidence="3" id="KW-1185">Reference proteome</keyword>
<dbReference type="InterPro" id="IPR029903">
    <property type="entry name" value="RmlD-like-bd"/>
</dbReference>
<dbReference type="CDD" id="cd05254">
    <property type="entry name" value="dTDP_HR_like_SDR_e"/>
    <property type="match status" value="1"/>
</dbReference>
<dbReference type="PANTHER" id="PTHR43242">
    <property type="entry name" value="NAD(P)-BINDING ROSSMANN-FOLD SUPERFAMILY PROTEIN"/>
    <property type="match status" value="1"/>
</dbReference>
<proteinExistence type="predicted"/>
<dbReference type="OrthoDB" id="6235964at2759"/>
<dbReference type="AlphaFoldDB" id="A0A835Y1F5"/>
<dbReference type="Gene3D" id="3.40.50.720">
    <property type="entry name" value="NAD(P)-binding Rossmann-like Domain"/>
    <property type="match status" value="1"/>
</dbReference>
<dbReference type="SUPFAM" id="SSF51735">
    <property type="entry name" value="NAD(P)-binding Rossmann-fold domains"/>
    <property type="match status" value="1"/>
</dbReference>
<name>A0A835Y1F5_9CHLO</name>
<dbReference type="EMBL" id="JAEHOE010000037">
    <property type="protein sequence ID" value="KAG2493529.1"/>
    <property type="molecule type" value="Genomic_DNA"/>
</dbReference>